<dbReference type="InterPro" id="IPR011006">
    <property type="entry name" value="CheY-like_superfamily"/>
</dbReference>
<dbReference type="Pfam" id="PF00072">
    <property type="entry name" value="Response_reg"/>
    <property type="match status" value="1"/>
</dbReference>
<sequence length="293" mass="32004">MPHTKIEHSIVDDEILATPKILLVDDDETTREILSAILETSGFQVVVAANVNDALSLIGAQTFDVLLSDLHMPNPGDGLTVVSAMRHANPKAVTLILSSYPAMKEAAEAILLQADGVLVKPMAVVMLVDLIRGRLKQRTIPARVIASVADILEEETQSTISDWLLRVELEPDIITIPLGYDDRTAHLLDLFSDLVCRLRYPLPLGTRALVSTAAAQHGVDRRRQGYTAAMMVEESRMVQVSIFHTLQNNLYRVNFSLVLVGVMTIADEVDSQLAQAMASYVSESNLDALPVVA</sequence>
<protein>
    <submittedName>
        <fullName evidence="4">CheY-like chemotaxis protein</fullName>
    </submittedName>
</protein>
<organism evidence="4 5">
    <name type="scientific">Tunturiibacter lichenicola</name>
    <dbReference type="NCBI Taxonomy" id="2051959"/>
    <lineage>
        <taxon>Bacteria</taxon>
        <taxon>Pseudomonadati</taxon>
        <taxon>Acidobacteriota</taxon>
        <taxon>Terriglobia</taxon>
        <taxon>Terriglobales</taxon>
        <taxon>Acidobacteriaceae</taxon>
        <taxon>Tunturiibacter</taxon>
    </lineage>
</organism>
<feature type="modified residue" description="4-aspartylphosphate" evidence="2">
    <location>
        <position position="69"/>
    </location>
</feature>
<name>A0A7Y9T2G5_9BACT</name>
<dbReference type="SMART" id="SM00448">
    <property type="entry name" value="REC"/>
    <property type="match status" value="1"/>
</dbReference>
<feature type="domain" description="Response regulatory" evidence="3">
    <location>
        <begin position="20"/>
        <end position="135"/>
    </location>
</feature>
<accession>A0A7Y9T2G5</accession>
<dbReference type="GO" id="GO:0000160">
    <property type="term" value="P:phosphorelay signal transduction system"/>
    <property type="evidence" value="ECO:0007669"/>
    <property type="project" value="InterPro"/>
</dbReference>
<evidence type="ECO:0000313" key="5">
    <source>
        <dbReference type="Proteomes" id="UP000534186"/>
    </source>
</evidence>
<dbReference type="PANTHER" id="PTHR44591:SF3">
    <property type="entry name" value="RESPONSE REGULATORY DOMAIN-CONTAINING PROTEIN"/>
    <property type="match status" value="1"/>
</dbReference>
<dbReference type="PANTHER" id="PTHR44591">
    <property type="entry name" value="STRESS RESPONSE REGULATOR PROTEIN 1"/>
    <property type="match status" value="1"/>
</dbReference>
<dbReference type="SUPFAM" id="SSF52172">
    <property type="entry name" value="CheY-like"/>
    <property type="match status" value="1"/>
</dbReference>
<evidence type="ECO:0000256" key="1">
    <source>
        <dbReference type="ARBA" id="ARBA00022553"/>
    </source>
</evidence>
<reference evidence="4 5" key="1">
    <citation type="submission" date="2020-07" db="EMBL/GenBank/DDBJ databases">
        <title>Genomic Encyclopedia of Type Strains, Phase IV (KMG-V): Genome sequencing to study the core and pangenomes of soil and plant-associated prokaryotes.</title>
        <authorList>
            <person name="Whitman W."/>
        </authorList>
    </citation>
    <scope>NUCLEOTIDE SEQUENCE [LARGE SCALE GENOMIC DNA]</scope>
    <source>
        <strain evidence="4 5">M8UP30</strain>
    </source>
</reference>
<evidence type="ECO:0000259" key="3">
    <source>
        <dbReference type="PROSITE" id="PS50110"/>
    </source>
</evidence>
<gene>
    <name evidence="4" type="ORF">HDF12_002008</name>
</gene>
<dbReference type="InterPro" id="IPR050595">
    <property type="entry name" value="Bact_response_regulator"/>
</dbReference>
<proteinExistence type="predicted"/>
<dbReference type="Proteomes" id="UP000534186">
    <property type="component" value="Unassembled WGS sequence"/>
</dbReference>
<dbReference type="EMBL" id="JACCCV010000001">
    <property type="protein sequence ID" value="NYF51643.1"/>
    <property type="molecule type" value="Genomic_DNA"/>
</dbReference>
<evidence type="ECO:0000313" key="4">
    <source>
        <dbReference type="EMBL" id="NYF51643.1"/>
    </source>
</evidence>
<dbReference type="AlphaFoldDB" id="A0A7Y9T2G5"/>
<evidence type="ECO:0000256" key="2">
    <source>
        <dbReference type="PROSITE-ProRule" id="PRU00169"/>
    </source>
</evidence>
<dbReference type="InterPro" id="IPR001789">
    <property type="entry name" value="Sig_transdc_resp-reg_receiver"/>
</dbReference>
<dbReference type="Gene3D" id="3.40.50.2300">
    <property type="match status" value="1"/>
</dbReference>
<keyword evidence="1 2" id="KW-0597">Phosphoprotein</keyword>
<comment type="caution">
    <text evidence="4">The sequence shown here is derived from an EMBL/GenBank/DDBJ whole genome shotgun (WGS) entry which is preliminary data.</text>
</comment>
<dbReference type="PROSITE" id="PS50110">
    <property type="entry name" value="RESPONSE_REGULATORY"/>
    <property type="match status" value="1"/>
</dbReference>
<dbReference type="CDD" id="cd00156">
    <property type="entry name" value="REC"/>
    <property type="match status" value="1"/>
</dbReference>